<dbReference type="CDD" id="cd03143">
    <property type="entry name" value="A4_beta-galactosidase_middle_domain"/>
    <property type="match status" value="1"/>
</dbReference>
<dbReference type="Proteomes" id="UP001314681">
    <property type="component" value="Unassembled WGS sequence"/>
</dbReference>
<dbReference type="Pfam" id="PF14871">
    <property type="entry name" value="GHL6"/>
    <property type="match status" value="1"/>
</dbReference>
<name>A0ABS6K328_9FIRM</name>
<comment type="caution">
    <text evidence="2">The sequence shown here is derived from an EMBL/GenBank/DDBJ whole genome shotgun (WGS) entry which is preliminary data.</text>
</comment>
<dbReference type="InterPro" id="IPR017853">
    <property type="entry name" value="GH"/>
</dbReference>
<evidence type="ECO:0000259" key="1">
    <source>
        <dbReference type="Pfam" id="PF08532"/>
    </source>
</evidence>
<dbReference type="Gene3D" id="3.20.20.80">
    <property type="entry name" value="Glycosidases"/>
    <property type="match status" value="1"/>
</dbReference>
<protein>
    <submittedName>
        <fullName evidence="2">Beta-galactosidase trimerization domain-containing protein</fullName>
    </submittedName>
</protein>
<reference evidence="2 3" key="1">
    <citation type="submission" date="2021-06" db="EMBL/GenBank/DDBJ databases">
        <title>Description of novel taxa of the family Lachnospiraceae.</title>
        <authorList>
            <person name="Chaplin A.V."/>
            <person name="Sokolova S.R."/>
            <person name="Pikina A.P."/>
            <person name="Korzhanova M."/>
            <person name="Belova V."/>
            <person name="Korostin D."/>
            <person name="Efimov B.A."/>
        </authorList>
    </citation>
    <scope>NUCLEOTIDE SEQUENCE [LARGE SCALE GENOMIC DNA]</scope>
    <source>
        <strain evidence="2 3">ASD4241</strain>
    </source>
</reference>
<dbReference type="InterPro" id="IPR028212">
    <property type="entry name" value="GHL6"/>
</dbReference>
<feature type="domain" description="Beta-galactosidase trimerisation" evidence="1">
    <location>
        <begin position="382"/>
        <end position="435"/>
    </location>
</feature>
<sequence>MDMRFRQVHLDFHTSEQLEHIGEKFDKKQFQQALKTGHVDSVTVFSKCQHGWSYHPTKVNQMHPHLEFDLLGAELSACREIGVNAPVYLCAGLDEKEAVRHPEWLVRNRDESCGWTGNFSGDAGVHLLCFHTGYLELLLEQIGEVMQNYSPDALFLDIASVHPCYCAACRTDLIKKGKDPRDEQAVMEQAEEVYRNYAQRVRETVRRYSGTCEIFHNAGHLIRGRRDLAAYNTHLELESLPTGGWGYHHFPMSASYVANLGMDYLGMTGKFHTTWGEFGGFKHPNALRYETALCLALGAKCSVGDQLHPSGEMDMATYELIGKAYGEVEEKEKWCLDAQNCYDIGILGDEAVNCRVSDKSVRSFADIGANRIMLEGHYLYRFIDLEEEFHSYKLLVLPDTIRLDDKLAKRLKEYVDGGGKLLMSGQSGLEKDREHFALEFDTEYRGENLYKPDYMIPSFALSTGNSAHVMYERGYLIEPGHSAQVFAGRQNPYFNRDLLHYSSHQHTPNDSRVTMPAGVINGNIAYIGWDIFTDYGKLGSLHHKEMVRYAIDQLLGQEKTLVTDLVDRGITTVTKQPRENRYIQHLLFAHTTNRGTFTWEGRENPMEVIEDIVPLYRVNVSLKLPEKVKSIYLAPGMTKLDFQKEDGRIVYQVPEVECHQMVVIDVEPE</sequence>
<evidence type="ECO:0000313" key="2">
    <source>
        <dbReference type="EMBL" id="MBU9724925.1"/>
    </source>
</evidence>
<dbReference type="Gene3D" id="3.40.50.880">
    <property type="match status" value="1"/>
</dbReference>
<dbReference type="InterPro" id="IPR013738">
    <property type="entry name" value="Beta_galactosidase_Trimer"/>
</dbReference>
<dbReference type="EMBL" id="JAHQCX010000001">
    <property type="protein sequence ID" value="MBU9724925.1"/>
    <property type="molecule type" value="Genomic_DNA"/>
</dbReference>
<organism evidence="2 3">
    <name type="scientific">Diplocloster modestus</name>
    <dbReference type="NCBI Taxonomy" id="2850322"/>
    <lineage>
        <taxon>Bacteria</taxon>
        <taxon>Bacillati</taxon>
        <taxon>Bacillota</taxon>
        <taxon>Clostridia</taxon>
        <taxon>Lachnospirales</taxon>
        <taxon>Lachnospiraceae</taxon>
        <taxon>Diplocloster</taxon>
    </lineage>
</organism>
<proteinExistence type="predicted"/>
<dbReference type="InterPro" id="IPR029062">
    <property type="entry name" value="Class_I_gatase-like"/>
</dbReference>
<dbReference type="SUPFAM" id="SSF51445">
    <property type="entry name" value="(Trans)glycosidases"/>
    <property type="match status" value="1"/>
</dbReference>
<gene>
    <name evidence="2" type="ORF">KTH90_02740</name>
</gene>
<dbReference type="Pfam" id="PF08532">
    <property type="entry name" value="Glyco_hydro_42M"/>
    <property type="match status" value="1"/>
</dbReference>
<dbReference type="SUPFAM" id="SSF52317">
    <property type="entry name" value="Class I glutamine amidotransferase-like"/>
    <property type="match status" value="1"/>
</dbReference>
<evidence type="ECO:0000313" key="3">
    <source>
        <dbReference type="Proteomes" id="UP001314681"/>
    </source>
</evidence>
<dbReference type="RefSeq" id="WP_238726210.1">
    <property type="nucleotide sequence ID" value="NZ_JAHQCX010000001.1"/>
</dbReference>
<keyword evidence="3" id="KW-1185">Reference proteome</keyword>
<accession>A0ABS6K328</accession>